<name>A0AAV4C820_9GAST</name>
<sequence length="244" mass="27952">MIKGYQLHTLSRRLPFRAKLSQYFQNTRRHLCAVAGCNIYSHASQLQFLSSNALELLQNQKRFFWGVDVAFNRVDEERVRLAGPDRAAAEWVLRNGGTIKWTTSSNHLNDYNMLPSTQFENYKLEEIDLTATDVIGIGFEHLRDLHYLKKIKLHGCRTVGDDGLSHLSFVADTLTDFEISRCPMITEKGLNHILSLKQLKVLVLYDLMEIRNLDTVVANLRKQMPGVAIKTKDPLLTDLGKEKH</sequence>
<gene>
    <name evidence="1" type="ORF">PoB_005394200</name>
</gene>
<reference evidence="1 2" key="1">
    <citation type="journal article" date="2021" name="Elife">
        <title>Chloroplast acquisition without the gene transfer in kleptoplastic sea slugs, Plakobranchus ocellatus.</title>
        <authorList>
            <person name="Maeda T."/>
            <person name="Takahashi S."/>
            <person name="Yoshida T."/>
            <person name="Shimamura S."/>
            <person name="Takaki Y."/>
            <person name="Nagai Y."/>
            <person name="Toyoda A."/>
            <person name="Suzuki Y."/>
            <person name="Arimoto A."/>
            <person name="Ishii H."/>
            <person name="Satoh N."/>
            <person name="Nishiyama T."/>
            <person name="Hasebe M."/>
            <person name="Maruyama T."/>
            <person name="Minagawa J."/>
            <person name="Obokata J."/>
            <person name="Shigenobu S."/>
        </authorList>
    </citation>
    <scope>NUCLEOTIDE SEQUENCE [LARGE SCALE GENOMIC DNA]</scope>
</reference>
<dbReference type="EMBL" id="BLXT01005922">
    <property type="protein sequence ID" value="GFO27437.1"/>
    <property type="molecule type" value="Genomic_DNA"/>
</dbReference>
<keyword evidence="2" id="KW-1185">Reference proteome</keyword>
<dbReference type="Proteomes" id="UP000735302">
    <property type="component" value="Unassembled WGS sequence"/>
</dbReference>
<dbReference type="AlphaFoldDB" id="A0AAV4C820"/>
<evidence type="ECO:0000313" key="2">
    <source>
        <dbReference type="Proteomes" id="UP000735302"/>
    </source>
</evidence>
<protein>
    <submittedName>
        <fullName evidence="1">ATP synthase subunit s, mitochondrial</fullName>
    </submittedName>
</protein>
<comment type="caution">
    <text evidence="1">The sequence shown here is derived from an EMBL/GenBank/DDBJ whole genome shotgun (WGS) entry which is preliminary data.</text>
</comment>
<organism evidence="1 2">
    <name type="scientific">Plakobranchus ocellatus</name>
    <dbReference type="NCBI Taxonomy" id="259542"/>
    <lineage>
        <taxon>Eukaryota</taxon>
        <taxon>Metazoa</taxon>
        <taxon>Spiralia</taxon>
        <taxon>Lophotrochozoa</taxon>
        <taxon>Mollusca</taxon>
        <taxon>Gastropoda</taxon>
        <taxon>Heterobranchia</taxon>
        <taxon>Euthyneura</taxon>
        <taxon>Panpulmonata</taxon>
        <taxon>Sacoglossa</taxon>
        <taxon>Placobranchoidea</taxon>
        <taxon>Plakobranchidae</taxon>
        <taxon>Plakobranchus</taxon>
    </lineage>
</organism>
<accession>A0AAV4C820</accession>
<dbReference type="InterPro" id="IPR032675">
    <property type="entry name" value="LRR_dom_sf"/>
</dbReference>
<evidence type="ECO:0000313" key="1">
    <source>
        <dbReference type="EMBL" id="GFO27437.1"/>
    </source>
</evidence>
<dbReference type="Gene3D" id="3.80.10.10">
    <property type="entry name" value="Ribonuclease Inhibitor"/>
    <property type="match status" value="1"/>
</dbReference>
<dbReference type="SUPFAM" id="SSF52047">
    <property type="entry name" value="RNI-like"/>
    <property type="match status" value="1"/>
</dbReference>
<proteinExistence type="predicted"/>